<dbReference type="SUPFAM" id="SSF111347">
    <property type="entry name" value="Rap/Ran-GAP"/>
    <property type="match status" value="1"/>
</dbReference>
<dbReference type="InterPro" id="IPR027107">
    <property type="entry name" value="Tuberin/Ral-act_asu"/>
</dbReference>
<dbReference type="GO" id="GO:0005634">
    <property type="term" value="C:nucleus"/>
    <property type="evidence" value="ECO:0007669"/>
    <property type="project" value="InterPro"/>
</dbReference>
<dbReference type="GO" id="GO:0051898">
    <property type="term" value="P:negative regulation of phosphatidylinositol 3-kinase/protein kinase B signal transduction"/>
    <property type="evidence" value="ECO:0007669"/>
    <property type="project" value="TreeGrafter"/>
</dbReference>
<dbReference type="GO" id="GO:0032007">
    <property type="term" value="P:negative regulation of TOR signaling"/>
    <property type="evidence" value="ECO:0007669"/>
    <property type="project" value="InterPro"/>
</dbReference>
<dbReference type="WBParaSite" id="Pan_g19940.t1">
    <property type="protein sequence ID" value="Pan_g19940.t1"/>
    <property type="gene ID" value="Pan_g19940"/>
</dbReference>
<reference evidence="4" key="1">
    <citation type="journal article" date="2013" name="Genetics">
        <title>The draft genome and transcriptome of Panagrellus redivivus are shaped by the harsh demands of a free-living lifestyle.</title>
        <authorList>
            <person name="Srinivasan J."/>
            <person name="Dillman A.R."/>
            <person name="Macchietto M.G."/>
            <person name="Heikkinen L."/>
            <person name="Lakso M."/>
            <person name="Fracchia K.M."/>
            <person name="Antoshechkin I."/>
            <person name="Mortazavi A."/>
            <person name="Wong G."/>
            <person name="Sternberg P.W."/>
        </authorList>
    </citation>
    <scope>NUCLEOTIDE SEQUENCE [LARGE SCALE GENOMIC DNA]</scope>
    <source>
        <strain evidence="4">MT8872</strain>
    </source>
</reference>
<evidence type="ECO:0000256" key="2">
    <source>
        <dbReference type="SAM" id="MobiDB-lite"/>
    </source>
</evidence>
<keyword evidence="4" id="KW-1185">Reference proteome</keyword>
<dbReference type="Proteomes" id="UP000492821">
    <property type="component" value="Unassembled WGS sequence"/>
</dbReference>
<feature type="domain" description="Rap-GAP" evidence="3">
    <location>
        <begin position="1252"/>
        <end position="1458"/>
    </location>
</feature>
<organism evidence="4 5">
    <name type="scientific">Panagrellus redivivus</name>
    <name type="common">Microworm</name>
    <dbReference type="NCBI Taxonomy" id="6233"/>
    <lineage>
        <taxon>Eukaryota</taxon>
        <taxon>Metazoa</taxon>
        <taxon>Ecdysozoa</taxon>
        <taxon>Nematoda</taxon>
        <taxon>Chromadorea</taxon>
        <taxon>Rhabditida</taxon>
        <taxon>Tylenchina</taxon>
        <taxon>Panagrolaimomorpha</taxon>
        <taxon>Panagrolaimoidea</taxon>
        <taxon>Panagrolaimidae</taxon>
        <taxon>Panagrellus</taxon>
    </lineage>
</organism>
<dbReference type="Pfam" id="PF11864">
    <property type="entry name" value="DUF3384"/>
    <property type="match status" value="1"/>
</dbReference>
<dbReference type="Pfam" id="PF02145">
    <property type="entry name" value="Rap_GAP"/>
    <property type="match status" value="1"/>
</dbReference>
<evidence type="ECO:0000259" key="3">
    <source>
        <dbReference type="PROSITE" id="PS50085"/>
    </source>
</evidence>
<dbReference type="InterPro" id="IPR003913">
    <property type="entry name" value="Tuberin"/>
</dbReference>
<dbReference type="Gene3D" id="3.40.50.11210">
    <property type="entry name" value="Rap/Ran-GAP"/>
    <property type="match status" value="1"/>
</dbReference>
<protein>
    <submittedName>
        <fullName evidence="5">Rap-GAP domain-containing protein</fullName>
    </submittedName>
</protein>
<dbReference type="GO" id="GO:0051726">
    <property type="term" value="P:regulation of cell cycle"/>
    <property type="evidence" value="ECO:0007669"/>
    <property type="project" value="TreeGrafter"/>
</dbReference>
<dbReference type="PRINTS" id="PR01431">
    <property type="entry name" value="TUBERIN"/>
</dbReference>
<feature type="region of interest" description="Disordered" evidence="2">
    <location>
        <begin position="1"/>
        <end position="29"/>
    </location>
</feature>
<proteinExistence type="predicted"/>
<evidence type="ECO:0000256" key="1">
    <source>
        <dbReference type="ARBA" id="ARBA00022468"/>
    </source>
</evidence>
<accession>A0A7E4VET8</accession>
<dbReference type="InterPro" id="IPR018515">
    <property type="entry name" value="Tuberin-type_domain"/>
</dbReference>
<dbReference type="InterPro" id="IPR000331">
    <property type="entry name" value="Rap/Ran_GAP_dom"/>
</dbReference>
<dbReference type="GO" id="GO:0005096">
    <property type="term" value="F:GTPase activator activity"/>
    <property type="evidence" value="ECO:0007669"/>
    <property type="project" value="UniProtKB-KW"/>
</dbReference>
<dbReference type="InterPro" id="IPR024584">
    <property type="entry name" value="Tuberin_N"/>
</dbReference>
<reference evidence="5" key="2">
    <citation type="submission" date="2020-10" db="UniProtKB">
        <authorList>
            <consortium name="WormBaseParasite"/>
        </authorList>
    </citation>
    <scope>IDENTIFICATION</scope>
</reference>
<evidence type="ECO:0000313" key="4">
    <source>
        <dbReference type="Proteomes" id="UP000492821"/>
    </source>
</evidence>
<name>A0A7E4VET8_PANRE</name>
<evidence type="ECO:0000313" key="5">
    <source>
        <dbReference type="WBParaSite" id="Pan_g19940.t1"/>
    </source>
</evidence>
<sequence>MNHSPHLMSSPVGTHRSRTDSTSTALPIGSVPNDNQFMLDDDANAFNTSRQFYNWFFRYREGSASSPATAPVVHAPDVGGINPELLRNLNPGCPEAVRVEAMKQLTTVVKQSTFSPVVLDTLYRETENMLRVEALKPLFIELMTEICTVHNRRLSPELRGAMLEQIAKLGLHNNVFSWLAALTQNGQACTELQDTLSPMFVRYFQLFDKKGENTLEPQVIALVARFLQAHAVFIAPNDLQLMITFLCRRVLKSVVTAMRPALSALKTITTAAILPQSVLAIVVSTMAILSNQKMYYADAWDVVRNMFAAHCGFDALAVLRAIMANRLPSDLMAEMPLHTWLAMCRGAVFLYTMVFWGPDRILTIELPLSTQIPHLEAAIEVHPTVCMEVIQSLAIIVVKHGSSFDVVGWDALLGLLGRICKMKEVVDDDKTVAKVKVVMSKIEQLHSQKLFRGSSERLYNLVEATAFLQSEDALLGLLDYRFDSIVPLNTAFVTQMRTFLERYYDHDNVRVSLKATRLVVKCYRKYARLFEAHLTRDLICVFLDKFPQQPNPEIRLGLVNLLVEVLQNVKIAVDADNSLFYDVLKRVDDIFNKHINLLLTCDGCETLALGIVSLLNKRFLLFDTKVLNKVVSLLVDHVNRQYDKQYNEKEGSYARAHVLTDLLMLHCNAISGQVVKVSFDEHNASVVRCTTNPRILRAPRDRIDAFNWESICLLVTRVLQYDLWWPVIRSVLISLYRALEHRTLVYTVDRALINNLMAAILQLNQRIQAGQLQHLNEDEVPRVYCPVLAITVNYCRSALRCQYLVEFVSKQSPEAIIGCDIAITVMPLAMTVYNRQLMSALSALPPNAKLAIPVIEMIGDSADAVQFHDFLEVEHHKLVMDVLVPYFSPNFNPYILLSIARVVMRWFVQVPESLREAVADYIVEKFCTRRPRFDEPRRSIDASGSVASLNHVQSTDRLSVMSNSTITTTDAQSTQCDAKTVDSVSIPPESPLKKSLVEAPPQREWLIYKTSQMQAEEYAYRNQVHVDAADVLRAFIVSYHKKPGSSLPDSDHLDEIDPKTRGLVPISSEHWYHEASIVSLNVYSSCAPTIGGADELSTRFSRTSINPAIPINPDAPPRPEFIGEIDIPASLPVAIAEPPHLHASRMLSSSMSTVPVSPIRDCESPIFTENDTLPTRRVAPETTPTSEWVQVVIRHVYGKQSWTMRAGDQIFNLGSNAAAYADPSSLLMHIRSNRNSRKLDSKHVATKLDDEIALLDSISTEETNIVGVLYMDEFQSCCDEFYANNYGSERYSGFIKNLGRVISLVNKPGGLQKDKDGIYTYEHVDAVSRTVFQVATLMPPNRERRQMLLEKNPIMIVFNETGKGYNTLTEKRRADKVVIEVIPIDKETVSVKLHADPDVAYWISLSSVVLPDAEAIAIIRKLVLRVQRSIEVHKFETARASGTSHQSTNCLSLAIERLHCIRRLATKFSSFPLNPSSSMMTIA</sequence>
<keyword evidence="1" id="KW-0343">GTPase activation</keyword>
<dbReference type="GO" id="GO:0046627">
    <property type="term" value="P:negative regulation of insulin receptor signaling pathway"/>
    <property type="evidence" value="ECO:0007669"/>
    <property type="project" value="TreeGrafter"/>
</dbReference>
<feature type="region of interest" description="Disordered" evidence="2">
    <location>
        <begin position="969"/>
        <end position="994"/>
    </location>
</feature>
<dbReference type="GO" id="GO:0033596">
    <property type="term" value="C:TSC1-TSC2 complex"/>
    <property type="evidence" value="ECO:0007669"/>
    <property type="project" value="InterPro"/>
</dbReference>
<dbReference type="PANTHER" id="PTHR10063:SF11">
    <property type="entry name" value="RHO GTPASE-ACTIVATING PROTEIN CG5521-RELATED"/>
    <property type="match status" value="1"/>
</dbReference>
<dbReference type="GO" id="GO:0030178">
    <property type="term" value="P:negative regulation of Wnt signaling pathway"/>
    <property type="evidence" value="ECO:0007669"/>
    <property type="project" value="TreeGrafter"/>
</dbReference>
<dbReference type="PANTHER" id="PTHR10063">
    <property type="entry name" value="TUBERIN"/>
    <property type="match status" value="1"/>
</dbReference>
<dbReference type="Pfam" id="PF03542">
    <property type="entry name" value="Tuberin"/>
    <property type="match status" value="1"/>
</dbReference>
<dbReference type="GO" id="GO:0051056">
    <property type="term" value="P:regulation of small GTPase mediated signal transduction"/>
    <property type="evidence" value="ECO:0007669"/>
    <property type="project" value="InterPro"/>
</dbReference>
<dbReference type="InterPro" id="IPR035974">
    <property type="entry name" value="Rap/Ran-GAP_sf"/>
</dbReference>
<dbReference type="PROSITE" id="PS50085">
    <property type="entry name" value="RAPGAP"/>
    <property type="match status" value="1"/>
</dbReference>